<dbReference type="Proteomes" id="UP000723463">
    <property type="component" value="Unassembled WGS sequence"/>
</dbReference>
<keyword evidence="3" id="KW-1185">Reference proteome</keyword>
<protein>
    <submittedName>
        <fullName evidence="2">Uncharacterized protein</fullName>
    </submittedName>
</protein>
<evidence type="ECO:0000256" key="1">
    <source>
        <dbReference type="SAM" id="MobiDB-lite"/>
    </source>
</evidence>
<dbReference type="AlphaFoldDB" id="A0A9P6EXI2"/>
<evidence type="ECO:0000313" key="2">
    <source>
        <dbReference type="EMBL" id="KAF9537201.1"/>
    </source>
</evidence>
<accession>A0A9P6EXI2</accession>
<proteinExistence type="predicted"/>
<sequence>MSTASNSASTAVGQRARSTLTTTQPPRVTGQTTGPKAATTTSFTQMTAVINIKISKERVEQPPMKVFFKPIPQVLKKYCEYCQQQFIYGWCHDCECCMDCCPDYIDKPPDVGAPVVVAEGRPCYGR</sequence>
<reference evidence="2" key="1">
    <citation type="journal article" date="2020" name="Fungal Divers.">
        <title>Resolving the Mortierellaceae phylogeny through synthesis of multi-gene phylogenetics and phylogenomics.</title>
        <authorList>
            <person name="Vandepol N."/>
            <person name="Liber J."/>
            <person name="Desiro A."/>
            <person name="Na H."/>
            <person name="Kennedy M."/>
            <person name="Barry K."/>
            <person name="Grigoriev I.V."/>
            <person name="Miller A.N."/>
            <person name="O'Donnell K."/>
            <person name="Stajich J.E."/>
            <person name="Bonito G."/>
        </authorList>
    </citation>
    <scope>NUCLEOTIDE SEQUENCE</scope>
    <source>
        <strain evidence="2">NRRL 2591</strain>
    </source>
</reference>
<name>A0A9P6EXI2_9FUNG</name>
<dbReference type="EMBL" id="JAAAXW010000441">
    <property type="protein sequence ID" value="KAF9537201.1"/>
    <property type="molecule type" value="Genomic_DNA"/>
</dbReference>
<comment type="caution">
    <text evidence="2">The sequence shown here is derived from an EMBL/GenBank/DDBJ whole genome shotgun (WGS) entry which is preliminary data.</text>
</comment>
<gene>
    <name evidence="2" type="ORF">EC957_008671</name>
</gene>
<organism evidence="2 3">
    <name type="scientific">Mortierella hygrophila</name>
    <dbReference type="NCBI Taxonomy" id="979708"/>
    <lineage>
        <taxon>Eukaryota</taxon>
        <taxon>Fungi</taxon>
        <taxon>Fungi incertae sedis</taxon>
        <taxon>Mucoromycota</taxon>
        <taxon>Mortierellomycotina</taxon>
        <taxon>Mortierellomycetes</taxon>
        <taxon>Mortierellales</taxon>
        <taxon>Mortierellaceae</taxon>
        <taxon>Mortierella</taxon>
    </lineage>
</organism>
<evidence type="ECO:0000313" key="3">
    <source>
        <dbReference type="Proteomes" id="UP000723463"/>
    </source>
</evidence>
<feature type="region of interest" description="Disordered" evidence="1">
    <location>
        <begin position="1"/>
        <end position="40"/>
    </location>
</feature>